<name>A0ABQ6IGD8_9MICO</name>
<proteinExistence type="predicted"/>
<evidence type="ECO:0008006" key="3">
    <source>
        <dbReference type="Google" id="ProtNLM"/>
    </source>
</evidence>
<keyword evidence="2" id="KW-1185">Reference proteome</keyword>
<sequence length="190" mass="18925">MTPPRLAPTVRVVSAGAAGIVVLAGCTAGAKGTDEMVAEGERVVAIAEQVVPAIAAHLDLTIADARADPATGGGLEGAAPTFAFEVDGKFVGPLPAQSSLESAMEAAGLVDLTTVQMNGTQGADRDPFAIGQDESGSVQVSVTLVAGLADDGLKFSVLSLDQFTVSGEAVDEYFPGLVPSLDPSLAASAS</sequence>
<reference evidence="2" key="1">
    <citation type="journal article" date="2019" name="Int. J. Syst. Evol. Microbiol.">
        <title>The Global Catalogue of Microorganisms (GCM) 10K type strain sequencing project: providing services to taxonomists for standard genome sequencing and annotation.</title>
        <authorList>
            <consortium name="The Broad Institute Genomics Platform"/>
            <consortium name="The Broad Institute Genome Sequencing Center for Infectious Disease"/>
            <person name="Wu L."/>
            <person name="Ma J."/>
        </authorList>
    </citation>
    <scope>NUCLEOTIDE SEQUENCE [LARGE SCALE GENOMIC DNA]</scope>
    <source>
        <strain evidence="2">NBRC 112299</strain>
    </source>
</reference>
<organism evidence="1 2">
    <name type="scientific">Demequina litorisediminis</name>
    <dbReference type="NCBI Taxonomy" id="1849022"/>
    <lineage>
        <taxon>Bacteria</taxon>
        <taxon>Bacillati</taxon>
        <taxon>Actinomycetota</taxon>
        <taxon>Actinomycetes</taxon>
        <taxon>Micrococcales</taxon>
        <taxon>Demequinaceae</taxon>
        <taxon>Demequina</taxon>
    </lineage>
</organism>
<dbReference type="PROSITE" id="PS51257">
    <property type="entry name" value="PROKAR_LIPOPROTEIN"/>
    <property type="match status" value="1"/>
</dbReference>
<comment type="caution">
    <text evidence="1">The sequence shown here is derived from an EMBL/GenBank/DDBJ whole genome shotgun (WGS) entry which is preliminary data.</text>
</comment>
<accession>A0ABQ6IGD8</accession>
<dbReference type="Proteomes" id="UP001157125">
    <property type="component" value="Unassembled WGS sequence"/>
</dbReference>
<evidence type="ECO:0000313" key="2">
    <source>
        <dbReference type="Proteomes" id="UP001157125"/>
    </source>
</evidence>
<gene>
    <name evidence="1" type="ORF">GCM10025876_30180</name>
</gene>
<evidence type="ECO:0000313" key="1">
    <source>
        <dbReference type="EMBL" id="GMA36814.1"/>
    </source>
</evidence>
<dbReference type="EMBL" id="BSUN01000001">
    <property type="protein sequence ID" value="GMA36814.1"/>
    <property type="molecule type" value="Genomic_DNA"/>
</dbReference>
<protein>
    <recommendedName>
        <fullName evidence="3">Lipoprotein LpqN</fullName>
    </recommendedName>
</protein>